<gene>
    <name evidence="2" type="ORF">MSPICULIGERA_LOCUS8500</name>
</gene>
<dbReference type="Proteomes" id="UP001177023">
    <property type="component" value="Unassembled WGS sequence"/>
</dbReference>
<evidence type="ECO:0000256" key="1">
    <source>
        <dbReference type="SAM" id="SignalP"/>
    </source>
</evidence>
<keyword evidence="1" id="KW-0732">Signal</keyword>
<accession>A0AA36CKJ7</accession>
<keyword evidence="3" id="KW-1185">Reference proteome</keyword>
<dbReference type="AlphaFoldDB" id="A0AA36CKJ7"/>
<dbReference type="EMBL" id="CATQJA010002229">
    <property type="protein sequence ID" value="CAJ0570047.1"/>
    <property type="molecule type" value="Genomic_DNA"/>
</dbReference>
<name>A0AA36CKJ7_9BILA</name>
<feature type="non-terminal residue" evidence="2">
    <location>
        <position position="1"/>
    </location>
</feature>
<evidence type="ECO:0000313" key="3">
    <source>
        <dbReference type="Proteomes" id="UP001177023"/>
    </source>
</evidence>
<proteinExistence type="predicted"/>
<feature type="signal peptide" evidence="1">
    <location>
        <begin position="1"/>
        <end position="15"/>
    </location>
</feature>
<organism evidence="2 3">
    <name type="scientific">Mesorhabditis spiculigera</name>
    <dbReference type="NCBI Taxonomy" id="96644"/>
    <lineage>
        <taxon>Eukaryota</taxon>
        <taxon>Metazoa</taxon>
        <taxon>Ecdysozoa</taxon>
        <taxon>Nematoda</taxon>
        <taxon>Chromadorea</taxon>
        <taxon>Rhabditida</taxon>
        <taxon>Rhabditina</taxon>
        <taxon>Rhabditomorpha</taxon>
        <taxon>Rhabditoidea</taxon>
        <taxon>Rhabditidae</taxon>
        <taxon>Mesorhabditinae</taxon>
        <taxon>Mesorhabditis</taxon>
    </lineage>
</organism>
<feature type="chain" id="PRO_5041275579" evidence="1">
    <location>
        <begin position="16"/>
        <end position="38"/>
    </location>
</feature>
<sequence length="38" mass="3986">MIWPVFAVLLASANAADPITYQTDVTPDNAGFYGVEGA</sequence>
<comment type="caution">
    <text evidence="2">The sequence shown here is derived from an EMBL/GenBank/DDBJ whole genome shotgun (WGS) entry which is preliminary data.</text>
</comment>
<protein>
    <submittedName>
        <fullName evidence="2">Uncharacterized protein</fullName>
    </submittedName>
</protein>
<reference evidence="2" key="1">
    <citation type="submission" date="2023-06" db="EMBL/GenBank/DDBJ databases">
        <authorList>
            <person name="Delattre M."/>
        </authorList>
    </citation>
    <scope>NUCLEOTIDE SEQUENCE</scope>
    <source>
        <strain evidence="2">AF72</strain>
    </source>
</reference>
<evidence type="ECO:0000313" key="2">
    <source>
        <dbReference type="EMBL" id="CAJ0570047.1"/>
    </source>
</evidence>